<feature type="region of interest" description="Disordered" evidence="1">
    <location>
        <begin position="130"/>
        <end position="157"/>
    </location>
</feature>
<evidence type="ECO:0000256" key="1">
    <source>
        <dbReference type="SAM" id="MobiDB-lite"/>
    </source>
</evidence>
<dbReference type="PANTHER" id="PTHR38118">
    <property type="entry name" value="ANCHORED CELL WALL PROTEIN 11-RELATED"/>
    <property type="match status" value="1"/>
</dbReference>
<evidence type="ECO:0000256" key="2">
    <source>
        <dbReference type="SAM" id="Phobius"/>
    </source>
</evidence>
<evidence type="ECO:0000313" key="6">
    <source>
        <dbReference type="Proteomes" id="UP001168146"/>
    </source>
</evidence>
<dbReference type="Pfam" id="PF24808">
    <property type="entry name" value="DUF7707"/>
    <property type="match status" value="1"/>
</dbReference>
<feature type="compositionally biased region" description="Low complexity" evidence="1">
    <location>
        <begin position="135"/>
        <end position="150"/>
    </location>
</feature>
<dbReference type="PANTHER" id="PTHR38118:SF2">
    <property type="entry name" value="CDP-ALCOHOL PHOSPHATIDYLTRANSFERASE PROTEIN"/>
    <property type="match status" value="1"/>
</dbReference>
<evidence type="ECO:0000313" key="5">
    <source>
        <dbReference type="EMBL" id="KAK0319170.1"/>
    </source>
</evidence>
<keyword evidence="3" id="KW-0732">Signal</keyword>
<feature type="transmembrane region" description="Helical" evidence="2">
    <location>
        <begin position="210"/>
        <end position="227"/>
    </location>
</feature>
<dbReference type="InterPro" id="IPR056124">
    <property type="entry name" value="DUF7707"/>
</dbReference>
<dbReference type="Proteomes" id="UP001168146">
    <property type="component" value="Unassembled WGS sequence"/>
</dbReference>
<protein>
    <recommendedName>
        <fullName evidence="4">DUF7707 domain-containing protein</fullName>
    </recommendedName>
</protein>
<proteinExistence type="predicted"/>
<keyword evidence="2" id="KW-0472">Membrane</keyword>
<comment type="caution">
    <text evidence="5">The sequence shown here is derived from an EMBL/GenBank/DDBJ whole genome shotgun (WGS) entry which is preliminary data.</text>
</comment>
<name>A0AAN6J7G1_9PEZI</name>
<feature type="signal peptide" evidence="3">
    <location>
        <begin position="1"/>
        <end position="21"/>
    </location>
</feature>
<keyword evidence="2" id="KW-1133">Transmembrane helix</keyword>
<accession>A0AAN6J7G1</accession>
<evidence type="ECO:0000256" key="3">
    <source>
        <dbReference type="SAM" id="SignalP"/>
    </source>
</evidence>
<sequence length="228" mass="22865">MKTTTASLLTTTTLLLSTVSAQQETYSIDPNAVSNATRQVWCTSQQAQCPLICLQTANDASTQQNACDPTQLTYACICGNGLSPNISEYSQTLPFFLCQEWGNECVANCNGDNLCQSNCRSQHPCGAQNPTRQNTSTLSMSSSTTQAGGSQTSGGGAGATTSGVFSGLAGASSTGGAAASGSAGGAASSATKASAAANNMRAAVLDAGRAFGLLGVVGLMFGGFAVLL</sequence>
<feature type="domain" description="DUF7707" evidence="4">
    <location>
        <begin position="26"/>
        <end position="130"/>
    </location>
</feature>
<evidence type="ECO:0000259" key="4">
    <source>
        <dbReference type="Pfam" id="PF24808"/>
    </source>
</evidence>
<dbReference type="EMBL" id="JASUXU010000032">
    <property type="protein sequence ID" value="KAK0319170.1"/>
    <property type="molecule type" value="Genomic_DNA"/>
</dbReference>
<feature type="chain" id="PRO_5043016794" description="DUF7707 domain-containing protein" evidence="3">
    <location>
        <begin position="22"/>
        <end position="228"/>
    </location>
</feature>
<dbReference type="AlphaFoldDB" id="A0AAN6J7G1"/>
<gene>
    <name evidence="5" type="ORF">LTR82_009934</name>
</gene>
<keyword evidence="2" id="KW-0812">Transmembrane</keyword>
<reference evidence="5" key="1">
    <citation type="submission" date="2021-12" db="EMBL/GenBank/DDBJ databases">
        <title>Black yeast isolated from Biological Soil Crust.</title>
        <authorList>
            <person name="Kurbessoian T."/>
        </authorList>
    </citation>
    <scope>NUCLEOTIDE SEQUENCE</scope>
    <source>
        <strain evidence="5">CCFEE 5208</strain>
    </source>
</reference>
<organism evidence="5 6">
    <name type="scientific">Friedmanniomyces endolithicus</name>
    <dbReference type="NCBI Taxonomy" id="329885"/>
    <lineage>
        <taxon>Eukaryota</taxon>
        <taxon>Fungi</taxon>
        <taxon>Dikarya</taxon>
        <taxon>Ascomycota</taxon>
        <taxon>Pezizomycotina</taxon>
        <taxon>Dothideomycetes</taxon>
        <taxon>Dothideomycetidae</taxon>
        <taxon>Mycosphaerellales</taxon>
        <taxon>Teratosphaeriaceae</taxon>
        <taxon>Friedmanniomyces</taxon>
    </lineage>
</organism>